<sequence length="887" mass="93277">MKKSIRQAVSRGLALLVLLPAAHTAFAGVDGGVEYRVAWDSVDSRYRVYVRPTSTPDKDLSMTAQVTLRVPHATGDQKFTVSDIKTKAGTNWSLSSEVYGPAEDKAIDYLSFNFTPIDVRAFAFKSGVEQEAFSFKNTGPCLGSVALMNNSTDPFNQPPDAPDNSAGTNPGNQFANAGWGATDDNDYLGNYGTAANCADVVIPTNNAPSAAVDTVTTTANTPVTVAVLANDNDADGDTLSIVEFTQSANGTVVMEGDKLVYTPKADFNGTDTFSYTVSDGTDTATSTVTVTVKTSSTPALVANTDAFTIDTANSSSSLDVLANDDIPDAQAITLQIVTMPSHGSAIVKDNKIIYTQTTGYTGQDTLTYRVTDANGNSAEATVNLTVKSLVTNTAPVANNDEAATTASSSVIVDVLANDNDAEGNTLSITAFTQGTNGTVALQDGKPMYTPNAGFSGTDSFSYTVSDGKDTDTATVTVSVAGVTPVLEAKTDTFTIDPTNPSNELDVLANDKIPAGETVTLAIVTQPAHGTASIRNNKLIYTPTAGYNGQDTLRYRITDAGGNTTEASITLTVKSSGTGNTCGTAPENPQADRAYYRVAWDNGTQRYRVYMYTGNVPSPNALTSAQVTLKVPHVSEDTFEVTDLESAFSGLMWNNNSNVFAPSEDTSADYLSFTPAISNSKAMQWQAGQEIEVFSFANAGACSGAVTLLDNSTDPFNQPPESPDNSVGTNPGNSIVNLGWGSTNGEHYAGNYGCPAVCTTDTPPTDSDGDGLSDAEEAILKTDPNNADSDADGIPDKQEIGSDIGKPRDMDFDGIIDALDKDDDGDGIPTKDERGDANNNTIPDYLEKPDVIPAQQSVAVPTLTEWGQLLLTLLLGAVAVRRYNKVIK</sequence>
<keyword evidence="10" id="KW-1185">Reference proteome</keyword>
<protein>
    <submittedName>
        <fullName evidence="9">IPTL-CTERM sorting domain-containing protein</fullName>
    </submittedName>
</protein>
<dbReference type="Proteomes" id="UP001229862">
    <property type="component" value="Chromosome"/>
</dbReference>
<evidence type="ECO:0000313" key="8">
    <source>
        <dbReference type="EMBL" id="MDQ5769499.1"/>
    </source>
</evidence>
<evidence type="ECO:0000313" key="9">
    <source>
        <dbReference type="EMBL" id="WML87083.1"/>
    </source>
</evidence>
<proteinExistence type="predicted"/>
<evidence type="ECO:0000313" key="10">
    <source>
        <dbReference type="Proteomes" id="UP001223336"/>
    </source>
</evidence>
<dbReference type="PANTHER" id="PTHR34720:SF9">
    <property type="entry name" value="BLR4714 PROTEIN"/>
    <property type="match status" value="1"/>
</dbReference>
<evidence type="ECO:0000256" key="5">
    <source>
        <dbReference type="SAM" id="MobiDB-lite"/>
    </source>
</evidence>
<reference evidence="9 10" key="1">
    <citation type="submission" date="2023-08" db="EMBL/GenBank/DDBJ databases">
        <title>New molecular markers tilS and rpoB for phylogenetic and monitoring studies of the genus Thiothrix biodiversity.</title>
        <authorList>
            <person name="Ravin N.V."/>
            <person name="Smolyakov D."/>
            <person name="Markov N.D."/>
            <person name="Beletsky A.V."/>
            <person name="Mardanov A.V."/>
            <person name="Rudenko T.S."/>
            <person name="Grabovich M.Y."/>
        </authorList>
    </citation>
    <scope>NUCLEOTIDE SEQUENCE</scope>
    <source>
        <strain evidence="9">DNT52</strain>
        <strain evidence="8 10">H33</strain>
    </source>
</reference>
<accession>A0AA51QXB2</accession>
<feature type="signal peptide" evidence="6">
    <location>
        <begin position="1"/>
        <end position="27"/>
    </location>
</feature>
<organism evidence="9">
    <name type="scientific">Thiothrix subterranea</name>
    <dbReference type="NCBI Taxonomy" id="2735563"/>
    <lineage>
        <taxon>Bacteria</taxon>
        <taxon>Pseudomonadati</taxon>
        <taxon>Pseudomonadota</taxon>
        <taxon>Gammaproteobacteria</taxon>
        <taxon>Thiotrichales</taxon>
        <taxon>Thiotrichaceae</taxon>
        <taxon>Thiothrix</taxon>
    </lineage>
</organism>
<feature type="compositionally biased region" description="Polar residues" evidence="5">
    <location>
        <begin position="722"/>
        <end position="731"/>
    </location>
</feature>
<dbReference type="Pfam" id="PF18203">
    <property type="entry name" value="IPTL-CTERM"/>
    <property type="match status" value="1"/>
</dbReference>
<dbReference type="PANTHER" id="PTHR34720">
    <property type="entry name" value="MICROCYSTIN DEPENDENT PROTEIN"/>
    <property type="match status" value="1"/>
</dbReference>
<feature type="chain" id="PRO_5041370976" evidence="6">
    <location>
        <begin position="28"/>
        <end position="887"/>
    </location>
</feature>
<dbReference type="InterPro" id="IPR059100">
    <property type="entry name" value="TSP3_bac"/>
</dbReference>
<comment type="subcellular location">
    <subcellularLocation>
        <location evidence="1">Secreted</location>
    </subcellularLocation>
</comment>
<feature type="region of interest" description="Disordered" evidence="5">
    <location>
        <begin position="780"/>
        <end position="841"/>
    </location>
</feature>
<dbReference type="Proteomes" id="UP001223336">
    <property type="component" value="Unassembled WGS sequence"/>
</dbReference>
<dbReference type="InterPro" id="IPR028974">
    <property type="entry name" value="TSP_type-3_rpt"/>
</dbReference>
<dbReference type="NCBIfam" id="TIGR04174">
    <property type="entry name" value="IPTL_CTERM"/>
    <property type="match status" value="1"/>
</dbReference>
<dbReference type="EMBL" id="JAVFKN010000018">
    <property type="protein sequence ID" value="MDQ5769499.1"/>
    <property type="molecule type" value="Genomic_DNA"/>
</dbReference>
<dbReference type="InterPro" id="IPR026442">
    <property type="entry name" value="IPTL_CTERM"/>
</dbReference>
<evidence type="ECO:0000256" key="1">
    <source>
        <dbReference type="ARBA" id="ARBA00004613"/>
    </source>
</evidence>
<dbReference type="AlphaFoldDB" id="A0AA51QXB2"/>
<feature type="compositionally biased region" description="Polar residues" evidence="5">
    <location>
        <begin position="165"/>
        <end position="175"/>
    </location>
</feature>
<dbReference type="EMBL" id="CP133217">
    <property type="protein sequence ID" value="WML87083.1"/>
    <property type="molecule type" value="Genomic_DNA"/>
</dbReference>
<dbReference type="Pfam" id="PF17963">
    <property type="entry name" value="Big_9"/>
    <property type="match status" value="4"/>
</dbReference>
<evidence type="ECO:0000256" key="4">
    <source>
        <dbReference type="ARBA" id="ARBA00022837"/>
    </source>
</evidence>
<dbReference type="Gene3D" id="4.10.1080.10">
    <property type="entry name" value="TSP type-3 repeat"/>
    <property type="match status" value="1"/>
</dbReference>
<keyword evidence="4" id="KW-0106">Calcium</keyword>
<keyword evidence="2" id="KW-0964">Secreted</keyword>
<gene>
    <name evidence="8" type="ORF">RCC75_13230</name>
    <name evidence="9" type="ORF">RCG00_01700</name>
</gene>
<feature type="region of interest" description="Disordered" evidence="5">
    <location>
        <begin position="149"/>
        <end position="179"/>
    </location>
</feature>
<feature type="domain" description="IPTL-CTERM protein sorting" evidence="7">
    <location>
        <begin position="858"/>
        <end position="881"/>
    </location>
</feature>
<dbReference type="RefSeq" id="WP_308135364.1">
    <property type="nucleotide sequence ID" value="NZ_CP133217.1"/>
</dbReference>
<dbReference type="GO" id="GO:0005509">
    <property type="term" value="F:calcium ion binding"/>
    <property type="evidence" value="ECO:0007669"/>
    <property type="project" value="InterPro"/>
</dbReference>
<name>A0AA51QXB2_9GAMM</name>
<feature type="compositionally biased region" description="Basic and acidic residues" evidence="5">
    <location>
        <begin position="793"/>
        <end position="810"/>
    </location>
</feature>
<dbReference type="Pfam" id="PF18884">
    <property type="entry name" value="TSP3_bac"/>
    <property type="match status" value="1"/>
</dbReference>
<evidence type="ECO:0000256" key="6">
    <source>
        <dbReference type="SAM" id="SignalP"/>
    </source>
</evidence>
<evidence type="ECO:0000256" key="3">
    <source>
        <dbReference type="ARBA" id="ARBA00022729"/>
    </source>
</evidence>
<evidence type="ECO:0000256" key="2">
    <source>
        <dbReference type="ARBA" id="ARBA00022525"/>
    </source>
</evidence>
<evidence type="ECO:0000259" key="7">
    <source>
        <dbReference type="Pfam" id="PF18203"/>
    </source>
</evidence>
<dbReference type="NCBIfam" id="NF012211">
    <property type="entry name" value="tand_rpt_95"/>
    <property type="match status" value="4"/>
</dbReference>
<feature type="region of interest" description="Disordered" evidence="5">
    <location>
        <begin position="710"/>
        <end position="731"/>
    </location>
</feature>
<keyword evidence="3 6" id="KW-0732">Signal</keyword>
<dbReference type="Gene3D" id="2.60.40.3440">
    <property type="match status" value="4"/>
</dbReference>